<evidence type="ECO:0008006" key="8">
    <source>
        <dbReference type="Google" id="ProtNLM"/>
    </source>
</evidence>
<dbReference type="Gene3D" id="2.60.120.10">
    <property type="entry name" value="Jelly Rolls"/>
    <property type="match status" value="1"/>
</dbReference>
<dbReference type="PANTHER" id="PTHR12918">
    <property type="entry name" value="CYSTEINE DIOXYGENASE"/>
    <property type="match status" value="1"/>
</dbReference>
<keyword evidence="7" id="KW-1185">Reference proteome</keyword>
<organism evidence="6 7">
    <name type="scientific">Rubritalea halochordaticola</name>
    <dbReference type="NCBI Taxonomy" id="714537"/>
    <lineage>
        <taxon>Bacteria</taxon>
        <taxon>Pseudomonadati</taxon>
        <taxon>Verrucomicrobiota</taxon>
        <taxon>Verrucomicrobiia</taxon>
        <taxon>Verrucomicrobiales</taxon>
        <taxon>Rubritaleaceae</taxon>
        <taxon>Rubritalea</taxon>
    </lineage>
</organism>
<dbReference type="RefSeq" id="WP_346189405.1">
    <property type="nucleotide sequence ID" value="NZ_BAABRL010000010.1"/>
</dbReference>
<sequence>MSVSALHYPAKIVPFIEYLQGLTTRPPIDDLVAKMKEFDISMQELGSFVQFHDRGYRRNVVFENEHVQLLCLCWKSGQRSPIHDHAQSICAVKIVEGVASETLFEMTPSGYIKAVSTVDYGEGVIGSEDDDTHQVANLQEEGQDLVTLHCYAPPLRKMKTYSIDSKFSQMYEPVNEMHIYGSGI</sequence>
<keyword evidence="2" id="KW-0479">Metal-binding</keyword>
<dbReference type="Proteomes" id="UP001424741">
    <property type="component" value="Unassembled WGS sequence"/>
</dbReference>
<proteinExistence type="inferred from homology"/>
<keyword evidence="5" id="KW-0408">Iron</keyword>
<evidence type="ECO:0000256" key="3">
    <source>
        <dbReference type="ARBA" id="ARBA00022964"/>
    </source>
</evidence>
<dbReference type="SUPFAM" id="SSF51182">
    <property type="entry name" value="RmlC-like cupins"/>
    <property type="match status" value="1"/>
</dbReference>
<evidence type="ECO:0000313" key="7">
    <source>
        <dbReference type="Proteomes" id="UP001424741"/>
    </source>
</evidence>
<keyword evidence="3" id="KW-0223">Dioxygenase</keyword>
<dbReference type="Pfam" id="PF05995">
    <property type="entry name" value="CDO_I"/>
    <property type="match status" value="1"/>
</dbReference>
<comment type="caution">
    <text evidence="6">The sequence shown here is derived from an EMBL/GenBank/DDBJ whole genome shotgun (WGS) entry which is preliminary data.</text>
</comment>
<name>A0ABP9V282_9BACT</name>
<dbReference type="InterPro" id="IPR010300">
    <property type="entry name" value="CDO_1"/>
</dbReference>
<accession>A0ABP9V282</accession>
<keyword evidence="4" id="KW-0560">Oxidoreductase</keyword>
<dbReference type="InterPro" id="IPR014710">
    <property type="entry name" value="RmlC-like_jellyroll"/>
</dbReference>
<evidence type="ECO:0000256" key="4">
    <source>
        <dbReference type="ARBA" id="ARBA00023002"/>
    </source>
</evidence>
<dbReference type="EMBL" id="BAABRL010000010">
    <property type="protein sequence ID" value="GAA5496793.1"/>
    <property type="molecule type" value="Genomic_DNA"/>
</dbReference>
<protein>
    <recommendedName>
        <fullName evidence="8">Cysteine dioxygenase</fullName>
    </recommendedName>
</protein>
<dbReference type="InterPro" id="IPR011051">
    <property type="entry name" value="RmlC_Cupin_sf"/>
</dbReference>
<evidence type="ECO:0000256" key="1">
    <source>
        <dbReference type="ARBA" id="ARBA00006622"/>
    </source>
</evidence>
<dbReference type="PANTHER" id="PTHR12918:SF1">
    <property type="entry name" value="CYSTEINE DIOXYGENASE TYPE 1"/>
    <property type="match status" value="1"/>
</dbReference>
<evidence type="ECO:0000313" key="6">
    <source>
        <dbReference type="EMBL" id="GAA5496793.1"/>
    </source>
</evidence>
<evidence type="ECO:0000256" key="5">
    <source>
        <dbReference type="ARBA" id="ARBA00023004"/>
    </source>
</evidence>
<comment type="similarity">
    <text evidence="1">Belongs to the cysteine dioxygenase family.</text>
</comment>
<evidence type="ECO:0000256" key="2">
    <source>
        <dbReference type="ARBA" id="ARBA00022723"/>
    </source>
</evidence>
<gene>
    <name evidence="6" type="ORF">Rhal01_02978</name>
</gene>
<reference evidence="6 7" key="1">
    <citation type="submission" date="2024-02" db="EMBL/GenBank/DDBJ databases">
        <title>Rubritalea halochordaticola NBRC 107102.</title>
        <authorList>
            <person name="Ichikawa N."/>
            <person name="Katano-Makiyama Y."/>
            <person name="Hidaka K."/>
        </authorList>
    </citation>
    <scope>NUCLEOTIDE SEQUENCE [LARGE SCALE GENOMIC DNA]</scope>
    <source>
        <strain evidence="6 7">NBRC 107102</strain>
    </source>
</reference>
<dbReference type="CDD" id="cd10548">
    <property type="entry name" value="cupin_CDO"/>
    <property type="match status" value="1"/>
</dbReference>